<reference evidence="1 2" key="1">
    <citation type="submission" date="2011-01" db="EMBL/GenBank/DDBJ databases">
        <authorList>
            <person name="Durkin A.S."/>
            <person name="Madupu R."/>
            <person name="Torralba M."/>
            <person name="Gillis M."/>
            <person name="Methe B."/>
            <person name="Sutton G."/>
            <person name="Nelson K.E."/>
        </authorList>
    </citation>
    <scope>NUCLEOTIDE SEQUENCE [LARGE SCALE GENOMIC DNA]</scope>
    <source>
        <strain evidence="1 2">ACS-025-V-Sch4</strain>
    </source>
</reference>
<comment type="caution">
    <text evidence="1">The sequence shown here is derived from an EMBL/GenBank/DDBJ whole genome shotgun (WGS) entry which is preliminary data.</text>
</comment>
<dbReference type="AlphaFoldDB" id="F0GZF6"/>
<evidence type="ECO:0000313" key="1">
    <source>
        <dbReference type="EMBL" id="EGC84574.1"/>
    </source>
</evidence>
<name>F0GZF6_9FIRM</name>
<organism evidence="1 2">
    <name type="scientific">Anaerococcus hydrogenalis ACS-025-V-Sch4</name>
    <dbReference type="NCBI Taxonomy" id="879306"/>
    <lineage>
        <taxon>Bacteria</taxon>
        <taxon>Bacillati</taxon>
        <taxon>Bacillota</taxon>
        <taxon>Tissierellia</taxon>
        <taxon>Tissierellales</taxon>
        <taxon>Peptoniphilaceae</taxon>
        <taxon>Anaerococcus</taxon>
    </lineage>
</organism>
<evidence type="ECO:0000313" key="2">
    <source>
        <dbReference type="Proteomes" id="UP000005277"/>
    </source>
</evidence>
<dbReference type="EMBL" id="AEXN01000011">
    <property type="protein sequence ID" value="EGC84574.1"/>
    <property type="molecule type" value="Genomic_DNA"/>
</dbReference>
<dbReference type="Proteomes" id="UP000005277">
    <property type="component" value="Unassembled WGS sequence"/>
</dbReference>
<protein>
    <submittedName>
        <fullName evidence="1">Uncharacterized protein</fullName>
    </submittedName>
</protein>
<keyword evidence="2" id="KW-1185">Reference proteome</keyword>
<sequence length="48" mass="5403">MTSSQCVADRNNCNNEECEAYYVFAKIDDAINNAVNSITIKDMVNEKL</sequence>
<gene>
    <name evidence="1" type="ORF">HMPREF9246_0638</name>
</gene>
<accession>F0GZF6</accession>
<proteinExistence type="predicted"/>